<protein>
    <submittedName>
        <fullName evidence="2">Transporter</fullName>
    </submittedName>
</protein>
<evidence type="ECO:0000313" key="4">
    <source>
        <dbReference type="Proteomes" id="UP000461010"/>
    </source>
</evidence>
<evidence type="ECO:0000313" key="3">
    <source>
        <dbReference type="EMBL" id="KAB7891596.1"/>
    </source>
</evidence>
<dbReference type="Proteomes" id="UP000472839">
    <property type="component" value="Unassembled WGS sequence"/>
</dbReference>
<reference evidence="4 5" key="1">
    <citation type="submission" date="2019-10" db="EMBL/GenBank/DDBJ databases">
        <title>Poseidonibacter ostreae sp. nov., isolated from the gut of the Ostrea denselamellosa.</title>
        <authorList>
            <person name="Choi A."/>
        </authorList>
    </citation>
    <scope>NUCLEOTIDE SEQUENCE [LARGE SCALE GENOMIC DNA]</scope>
    <source>
        <strain evidence="2 5">SJOD-M-33</strain>
        <strain evidence="3 4">SJOD-M-5</strain>
    </source>
</reference>
<feature type="domain" description="Transport-associated OB type 1" evidence="1">
    <location>
        <begin position="66"/>
        <end position="124"/>
    </location>
</feature>
<dbReference type="Pfam" id="PF03459">
    <property type="entry name" value="TOBE"/>
    <property type="match status" value="1"/>
</dbReference>
<gene>
    <name evidence="3" type="ORF">GBG18_06405</name>
    <name evidence="2" type="ORF">GBG19_06835</name>
</gene>
<dbReference type="InterPro" id="IPR008995">
    <property type="entry name" value="Mo/tungstate-bd_C_term_dom"/>
</dbReference>
<dbReference type="EMBL" id="WFKJ01000015">
    <property type="protein sequence ID" value="KAB7891596.1"/>
    <property type="molecule type" value="Genomic_DNA"/>
</dbReference>
<organism evidence="2 5">
    <name type="scientific">Poseidonibacter ostreae</name>
    <dbReference type="NCBI Taxonomy" id="2654171"/>
    <lineage>
        <taxon>Bacteria</taxon>
        <taxon>Pseudomonadati</taxon>
        <taxon>Campylobacterota</taxon>
        <taxon>Epsilonproteobacteria</taxon>
        <taxon>Campylobacterales</taxon>
        <taxon>Arcobacteraceae</taxon>
        <taxon>Poseidonibacter</taxon>
    </lineage>
</organism>
<dbReference type="Gene3D" id="2.40.50.100">
    <property type="match status" value="1"/>
</dbReference>
<dbReference type="RefSeq" id="WP_152189473.1">
    <property type="nucleotide sequence ID" value="NZ_WFKI01000006.1"/>
</dbReference>
<dbReference type="AlphaFoldDB" id="A0A6L4WSZ9"/>
<dbReference type="InterPro" id="IPR005116">
    <property type="entry name" value="Transp-assoc_OB_typ1"/>
</dbReference>
<evidence type="ECO:0000313" key="2">
    <source>
        <dbReference type="EMBL" id="KAB7889203.1"/>
    </source>
</evidence>
<evidence type="ECO:0000259" key="1">
    <source>
        <dbReference type="Pfam" id="PF03459"/>
    </source>
</evidence>
<proteinExistence type="predicted"/>
<dbReference type="Proteomes" id="UP000461010">
    <property type="component" value="Unassembled WGS sequence"/>
</dbReference>
<dbReference type="EMBL" id="WFKK01000016">
    <property type="protein sequence ID" value="KAB7889203.1"/>
    <property type="molecule type" value="Genomic_DNA"/>
</dbReference>
<accession>A0A6L4WSZ9</accession>
<comment type="caution">
    <text evidence="2">The sequence shown here is derived from an EMBL/GenBank/DDBJ whole genome shotgun (WGS) entry which is preliminary data.</text>
</comment>
<keyword evidence="4" id="KW-1185">Reference proteome</keyword>
<dbReference type="SUPFAM" id="SSF50331">
    <property type="entry name" value="MOP-like"/>
    <property type="match status" value="1"/>
</dbReference>
<evidence type="ECO:0000313" key="5">
    <source>
        <dbReference type="Proteomes" id="UP000472839"/>
    </source>
</evidence>
<sequence>MNKFEAKVIDIDSLENLTIVQFNFKNITLSMMSLGLSNIDIGTKVILSVNASHIAIAKSFTGDISLSNRLDCVIKKLDKGKLLSSLSLDFQGTVLTSIITTNSVNRMNLKENDEIIAFIKASELSIQKVIS</sequence>
<name>A0A6L4WSZ9_9BACT</name>